<dbReference type="PATRIC" id="fig|29423.5.peg.1509"/>
<dbReference type="EMBL" id="LNYP01000029">
    <property type="protein sequence ID" value="KTD37764.1"/>
    <property type="molecule type" value="Genomic_DNA"/>
</dbReference>
<reference evidence="2 3" key="1">
    <citation type="submission" date="2015-11" db="EMBL/GenBank/DDBJ databases">
        <title>Genomic analysis of 38 Legionella species identifies large and diverse effector repertoires.</title>
        <authorList>
            <person name="Burstein D."/>
            <person name="Amaro F."/>
            <person name="Zusman T."/>
            <person name="Lifshitz Z."/>
            <person name="Cohen O."/>
            <person name="Gilbert J.A."/>
            <person name="Pupko T."/>
            <person name="Shuman H.A."/>
            <person name="Segal G."/>
        </authorList>
    </citation>
    <scope>NUCLEOTIDE SEQUENCE [LARGE SCALE GENOMIC DNA]</scope>
    <source>
        <strain evidence="2 3">Oak Ridge-10</strain>
    </source>
</reference>
<proteinExistence type="predicted"/>
<keyword evidence="1" id="KW-0812">Transmembrane</keyword>
<dbReference type="RefSeq" id="WP_147370106.1">
    <property type="nucleotide sequence ID" value="NZ_LCUA01000002.1"/>
</dbReference>
<protein>
    <submittedName>
        <fullName evidence="2">Uncharacterized protein</fullName>
    </submittedName>
</protein>
<dbReference type="AlphaFoldDB" id="A0A0W0WZT3"/>
<evidence type="ECO:0000313" key="3">
    <source>
        <dbReference type="Proteomes" id="UP000054858"/>
    </source>
</evidence>
<organism evidence="2 3">
    <name type="scientific">Legionella oakridgensis</name>
    <dbReference type="NCBI Taxonomy" id="29423"/>
    <lineage>
        <taxon>Bacteria</taxon>
        <taxon>Pseudomonadati</taxon>
        <taxon>Pseudomonadota</taxon>
        <taxon>Gammaproteobacteria</taxon>
        <taxon>Legionellales</taxon>
        <taxon>Legionellaceae</taxon>
        <taxon>Legionella</taxon>
    </lineage>
</organism>
<name>A0A0W0WZT3_9GAMM</name>
<gene>
    <name evidence="2" type="ORF">Loak_1440</name>
</gene>
<sequence length="726" mass="83193">MLNIKRVDDAHLIWRKFNLKYKDLSPGINSERQAHYTRKDVSVDFLHDVAARETEYTEAAQRLQAFWKRLRSKDTLIQVNPKGNHSGDVHHLLNYHPKKNKGVKKSINKRKLDALLAAIDTGNWEYAIFKDATLPQLALSLFGSGKISQQQIYTILERHQTLKDYPLLSDFDILNSDGSFSDAAKKLLLPRLRQRSYLNGLSSEQLEEFRLMIAALPKSEQHFYVTEKGKLKEYRDYRQLGNTLIQLDGILNAGGLLFHLSAGARDALGLATFGLKEYVRPMPRLGQQMLADIEHGVAHRARYAALNYPGTTPYENIHDYQGVNDLEATSHDVYHGNVMSTIPENFLKVLKRFVDISRTHTSCQWSKEIWDWVDNDYVYFFHRYGRTPNTDDIGQSTALLCAMLAYGNGTTTKVVSAGGSLLRLNKPTPLGILIFLDMIKNRSEWLELNIAPDRLTGHFGFYYSLIDELYDEYLKDEEDVRIQVLKIQAYLELQEQGQVQSFKAVNEMIDAEKQNLLSRLEFKKRPKMDTDKFSNTIEFRLDDELITMHSLREMVKNHYHNSHKEVSSSAAEYYAKAVLELAYERAQASVYAHLRQQGETDSHAQFLVKPTLSNWIMDNPWKVVLWSLTLIAIPFILLYGAMQVHYARQNDINLRANITPVVSFAQSESVGDRELRREVPGAWLGAWRESAPAKGTLMHSSIFYQRSVGHVETPVETPVVSFGKTL</sequence>
<accession>A0A0W0WZT3</accession>
<evidence type="ECO:0000256" key="1">
    <source>
        <dbReference type="SAM" id="Phobius"/>
    </source>
</evidence>
<keyword evidence="1" id="KW-0472">Membrane</keyword>
<dbReference type="Proteomes" id="UP000054858">
    <property type="component" value="Unassembled WGS sequence"/>
</dbReference>
<evidence type="ECO:0000313" key="2">
    <source>
        <dbReference type="EMBL" id="KTD37764.1"/>
    </source>
</evidence>
<feature type="transmembrane region" description="Helical" evidence="1">
    <location>
        <begin position="623"/>
        <end position="642"/>
    </location>
</feature>
<comment type="caution">
    <text evidence="2">The sequence shown here is derived from an EMBL/GenBank/DDBJ whole genome shotgun (WGS) entry which is preliminary data.</text>
</comment>
<keyword evidence="1" id="KW-1133">Transmembrane helix</keyword>